<evidence type="ECO:0000313" key="7">
    <source>
        <dbReference type="EMBL" id="KAJ5241576.1"/>
    </source>
</evidence>
<dbReference type="GO" id="GO:0071944">
    <property type="term" value="C:cell periphery"/>
    <property type="evidence" value="ECO:0007669"/>
    <property type="project" value="UniProtKB-ARBA"/>
</dbReference>
<sequence length="348" mass="36918">MDDIVQIVERGEADMARGFFPQPDGDLGNTYQNAQAQTAAEGASETESLNDQVIGQTGITKPNPYEAQTSQPGTEFSATWAQTTISKPSAETSTHTSITTSSSTSSTSSTSSSTTSTSTSSSMSASETSTAQSTATESPDNTDTGASNSLSSTKTKLAIALPISIVGLLVIGALIFFFLRRRKRRNTVPAYDIATGQQRGISTSELMAVQKVETSNPGMSSISHFPGSVTNISNRGLDLDPSSVRPGVNDSHTELGLTIAVPMDQRRSASQQDLPRFSGTASMTSTPRMPFDSRDGEEDDDDDDISIVSRRNRERDFDDMSSVSSFEDNGDEHRGSGNGNGNGHGNLR</sequence>
<feature type="region of interest" description="Disordered" evidence="5">
    <location>
        <begin position="16"/>
        <end position="150"/>
    </location>
</feature>
<dbReference type="EMBL" id="JAPQKT010000002">
    <property type="protein sequence ID" value="KAJ5241576.1"/>
    <property type="molecule type" value="Genomic_DNA"/>
</dbReference>
<gene>
    <name evidence="7" type="ORF">N7469_003167</name>
</gene>
<proteinExistence type="predicted"/>
<feature type="compositionally biased region" description="Polar residues" evidence="5">
    <location>
        <begin position="45"/>
        <end position="87"/>
    </location>
</feature>
<reference evidence="7" key="2">
    <citation type="journal article" date="2023" name="IMA Fungus">
        <title>Comparative genomic study of the Penicillium genus elucidates a diverse pangenome and 15 lateral gene transfer events.</title>
        <authorList>
            <person name="Petersen C."/>
            <person name="Sorensen T."/>
            <person name="Nielsen M.R."/>
            <person name="Sondergaard T.E."/>
            <person name="Sorensen J.L."/>
            <person name="Fitzpatrick D.A."/>
            <person name="Frisvad J.C."/>
            <person name="Nielsen K.L."/>
        </authorList>
    </citation>
    <scope>NUCLEOTIDE SEQUENCE</scope>
    <source>
        <strain evidence="7">IBT 23319</strain>
    </source>
</reference>
<feature type="compositionally biased region" description="Polar residues" evidence="5">
    <location>
        <begin position="268"/>
        <end position="287"/>
    </location>
</feature>
<evidence type="ECO:0000256" key="6">
    <source>
        <dbReference type="SAM" id="Phobius"/>
    </source>
</evidence>
<evidence type="ECO:0000256" key="2">
    <source>
        <dbReference type="ARBA" id="ARBA00022692"/>
    </source>
</evidence>
<keyword evidence="8" id="KW-1185">Reference proteome</keyword>
<feature type="compositionally biased region" description="Gly residues" evidence="5">
    <location>
        <begin position="336"/>
        <end position="348"/>
    </location>
</feature>
<keyword evidence="3 6" id="KW-1133">Transmembrane helix</keyword>
<evidence type="ECO:0008006" key="9">
    <source>
        <dbReference type="Google" id="ProtNLM"/>
    </source>
</evidence>
<name>A0A9W9PBR4_PENCI</name>
<dbReference type="Proteomes" id="UP001147733">
    <property type="component" value="Unassembled WGS sequence"/>
</dbReference>
<feature type="region of interest" description="Disordered" evidence="5">
    <location>
        <begin position="261"/>
        <end position="348"/>
    </location>
</feature>
<comment type="caution">
    <text evidence="7">The sequence shown here is derived from an EMBL/GenBank/DDBJ whole genome shotgun (WGS) entry which is preliminary data.</text>
</comment>
<feature type="transmembrane region" description="Helical" evidence="6">
    <location>
        <begin position="157"/>
        <end position="179"/>
    </location>
</feature>
<keyword evidence="4 6" id="KW-0472">Membrane</keyword>
<evidence type="ECO:0000256" key="5">
    <source>
        <dbReference type="SAM" id="MobiDB-lite"/>
    </source>
</evidence>
<evidence type="ECO:0000313" key="8">
    <source>
        <dbReference type="Proteomes" id="UP001147733"/>
    </source>
</evidence>
<organism evidence="7 8">
    <name type="scientific">Penicillium citrinum</name>
    <dbReference type="NCBI Taxonomy" id="5077"/>
    <lineage>
        <taxon>Eukaryota</taxon>
        <taxon>Fungi</taxon>
        <taxon>Dikarya</taxon>
        <taxon>Ascomycota</taxon>
        <taxon>Pezizomycotina</taxon>
        <taxon>Eurotiomycetes</taxon>
        <taxon>Eurotiomycetidae</taxon>
        <taxon>Eurotiales</taxon>
        <taxon>Aspergillaceae</taxon>
        <taxon>Penicillium</taxon>
    </lineage>
</organism>
<comment type="subcellular location">
    <subcellularLocation>
        <location evidence="1">Membrane</location>
        <topology evidence="1">Single-pass membrane protein</topology>
    </subcellularLocation>
</comment>
<accession>A0A9W9PBR4</accession>
<feature type="compositionally biased region" description="Polar residues" evidence="5">
    <location>
        <begin position="139"/>
        <end position="150"/>
    </location>
</feature>
<evidence type="ECO:0000256" key="1">
    <source>
        <dbReference type="ARBA" id="ARBA00004167"/>
    </source>
</evidence>
<feature type="compositionally biased region" description="Low complexity" evidence="5">
    <location>
        <begin position="29"/>
        <end position="40"/>
    </location>
</feature>
<reference evidence="7" key="1">
    <citation type="submission" date="2022-11" db="EMBL/GenBank/DDBJ databases">
        <authorList>
            <person name="Petersen C."/>
        </authorList>
    </citation>
    <scope>NUCLEOTIDE SEQUENCE</scope>
    <source>
        <strain evidence="7">IBT 23319</strain>
    </source>
</reference>
<dbReference type="RefSeq" id="XP_056504581.1">
    <property type="nucleotide sequence ID" value="XM_056642087.1"/>
</dbReference>
<feature type="compositionally biased region" description="Low complexity" evidence="5">
    <location>
        <begin position="89"/>
        <end position="138"/>
    </location>
</feature>
<evidence type="ECO:0000256" key="3">
    <source>
        <dbReference type="ARBA" id="ARBA00022989"/>
    </source>
</evidence>
<dbReference type="AlphaFoldDB" id="A0A9W9PBR4"/>
<dbReference type="GeneID" id="81381254"/>
<feature type="compositionally biased region" description="Acidic residues" evidence="5">
    <location>
        <begin position="295"/>
        <end position="305"/>
    </location>
</feature>
<dbReference type="OrthoDB" id="4364855at2759"/>
<dbReference type="GO" id="GO:0016020">
    <property type="term" value="C:membrane"/>
    <property type="evidence" value="ECO:0007669"/>
    <property type="project" value="UniProtKB-SubCell"/>
</dbReference>
<dbReference type="InterPro" id="IPR051694">
    <property type="entry name" value="Immunoregulatory_rcpt-like"/>
</dbReference>
<dbReference type="PANTHER" id="PTHR15549">
    <property type="entry name" value="PAIRED IMMUNOGLOBULIN-LIKE TYPE 2 RECEPTOR"/>
    <property type="match status" value="1"/>
</dbReference>
<protein>
    <recommendedName>
        <fullName evidence="9">Mid2 domain-containing protein</fullName>
    </recommendedName>
</protein>
<keyword evidence="2 6" id="KW-0812">Transmembrane</keyword>
<evidence type="ECO:0000256" key="4">
    <source>
        <dbReference type="ARBA" id="ARBA00023136"/>
    </source>
</evidence>